<sequence length="847" mass="93256">MNPHKPRTPLDTVPEQEGQFMERRTFLTGSMSVAGTVALAGATTPAHATTPTAPTAPTGPAAPDAGRRPHYTANRAPLRPEPFLRLPPGSITPGGWLRTQLDLQLDGLNGRMPEVSDYLDPKTSGWSVPANDGWEELPYWLRGFGDLGYVTQDARVLELTRAWIDRVLATRQSDGFFGPARLRTSLGGGPDFWPHMPVLDALRTWHEFSGDDRVLPTLTGWLKFLHAQPGTLFGQGWGAARVGDTIDTAYWVYNRTGEDWLLDLVRTMHTHSADYTHTIPTWHNVNLAQGFREPAQYGVLAGDDSFLAATRRVYDTVMNAYGQFPGGGFAADENARPGYHDPRQGFETCGIVEFMHSHQLLARMTGDTVWADRCEDLALNMLPAAFDPLQKGTHYVTAANGVQLDNVAKSHGQFDNSFAMQAYMPGVHQYRCCPHNYGMGWPYYAEEMWLASVDGGLCASLYGESSVRAKVGDGTTVTVTEHTEYPFQDTVTFKVSTPRAVSFPLYLRVPGWCGKPSVTLGGLPADVRRSGGHLVLDRRWHDGDTLVLRLPMRTTVRTWGANDDSVSVHHGPLAYSLRIEETWQRSGGTDAWPEYEVRPASPWNHALELDPRDPARSLVVERTRAHAANPFTPDGTPVRIRARGRRLPGWTTDDQDVLAPLQPGPARTTRPVERLTLIPAGAARLRITSFPTAATSAKAREWAAVTASFSGVDSPQALLMNAAVEPSGSYDQTVPRFTWWDRTGTEEWVRYTYAEPVRVGAVSVYWYDDTGHGACRVPTSWRLEYLAADGGWRPAGADAEHGTAADRFNRVAFPAVTTTALRVTAQLKTGFSGGLLAWRTEPDGPDA</sequence>
<dbReference type="PANTHER" id="PTHR31151">
    <property type="entry name" value="PROLINE-TRNA LIGASE (DUF1680)"/>
    <property type="match status" value="1"/>
</dbReference>
<evidence type="ECO:0000256" key="1">
    <source>
        <dbReference type="SAM" id="MobiDB-lite"/>
    </source>
</evidence>
<dbReference type="InterPro" id="IPR049046">
    <property type="entry name" value="Beta-AFase-like_GH127_middle"/>
</dbReference>
<dbReference type="Pfam" id="PF07944">
    <property type="entry name" value="Beta-AFase-like_GH127_cat"/>
    <property type="match status" value="1"/>
</dbReference>
<dbReference type="InterPro" id="IPR006311">
    <property type="entry name" value="TAT_signal"/>
</dbReference>
<evidence type="ECO:0000259" key="3">
    <source>
        <dbReference type="Pfam" id="PF20736"/>
    </source>
</evidence>
<feature type="domain" description="Non-reducing end beta-L-arabinofuranosidase-like GH127 catalytic" evidence="2">
    <location>
        <begin position="125"/>
        <end position="444"/>
    </location>
</feature>
<feature type="region of interest" description="Disordered" evidence="1">
    <location>
        <begin position="649"/>
        <end position="668"/>
    </location>
</feature>
<protein>
    <recommendedName>
        <fullName evidence="6">Transcriptional initiation protein Tat</fullName>
    </recommendedName>
</protein>
<dbReference type="InterPro" id="IPR008928">
    <property type="entry name" value="6-hairpin_glycosidase_sf"/>
</dbReference>
<evidence type="ECO:0000259" key="2">
    <source>
        <dbReference type="Pfam" id="PF07944"/>
    </source>
</evidence>
<evidence type="ECO:0008006" key="6">
    <source>
        <dbReference type="Google" id="ProtNLM"/>
    </source>
</evidence>
<gene>
    <name evidence="4" type="ORF">GCM10023336_00100</name>
</gene>
<dbReference type="Proteomes" id="UP001500124">
    <property type="component" value="Unassembled WGS sequence"/>
</dbReference>
<dbReference type="RefSeq" id="WP_345666443.1">
    <property type="nucleotide sequence ID" value="NZ_BAABKC010000001.1"/>
</dbReference>
<dbReference type="Gene3D" id="2.60.120.260">
    <property type="entry name" value="Galactose-binding domain-like"/>
    <property type="match status" value="1"/>
</dbReference>
<feature type="domain" description="Non-reducing end beta-L-arabinofuranosidase-like GH127 middle" evidence="3">
    <location>
        <begin position="457"/>
        <end position="552"/>
    </location>
</feature>
<keyword evidence="5" id="KW-1185">Reference proteome</keyword>
<dbReference type="InterPro" id="IPR012878">
    <property type="entry name" value="Beta-AFase-like_GH127_cat"/>
</dbReference>
<dbReference type="PANTHER" id="PTHR31151:SF0">
    <property type="entry name" value="PROLINE-TRNA LIGASE (DUF1680)"/>
    <property type="match status" value="1"/>
</dbReference>
<feature type="region of interest" description="Disordered" evidence="1">
    <location>
        <begin position="43"/>
        <end position="81"/>
    </location>
</feature>
<dbReference type="SUPFAM" id="SSF48208">
    <property type="entry name" value="Six-hairpin glycosidases"/>
    <property type="match status" value="1"/>
</dbReference>
<dbReference type="EMBL" id="BAABKC010000001">
    <property type="protein sequence ID" value="GAA5040785.1"/>
    <property type="molecule type" value="Genomic_DNA"/>
</dbReference>
<reference evidence="5" key="1">
    <citation type="journal article" date="2019" name="Int. J. Syst. Evol. Microbiol.">
        <title>The Global Catalogue of Microorganisms (GCM) 10K type strain sequencing project: providing services to taxonomists for standard genome sequencing and annotation.</title>
        <authorList>
            <consortium name="The Broad Institute Genomics Platform"/>
            <consortium name="The Broad Institute Genome Sequencing Center for Infectious Disease"/>
            <person name="Wu L."/>
            <person name="Ma J."/>
        </authorList>
    </citation>
    <scope>NUCLEOTIDE SEQUENCE [LARGE SCALE GENOMIC DNA]</scope>
    <source>
        <strain evidence="5">JCM 18410</strain>
    </source>
</reference>
<proteinExistence type="predicted"/>
<dbReference type="Pfam" id="PF20736">
    <property type="entry name" value="Glyco_hydro127M"/>
    <property type="match status" value="1"/>
</dbReference>
<accession>A0ABP9JS53</accession>
<feature type="compositionally biased region" description="Low complexity" evidence="1">
    <location>
        <begin position="43"/>
        <end position="64"/>
    </location>
</feature>
<evidence type="ECO:0000313" key="5">
    <source>
        <dbReference type="Proteomes" id="UP001500124"/>
    </source>
</evidence>
<dbReference type="PROSITE" id="PS51318">
    <property type="entry name" value="TAT"/>
    <property type="match status" value="1"/>
</dbReference>
<organism evidence="4 5">
    <name type="scientific">Streptomyces similanensis</name>
    <dbReference type="NCBI Taxonomy" id="1274988"/>
    <lineage>
        <taxon>Bacteria</taxon>
        <taxon>Bacillati</taxon>
        <taxon>Actinomycetota</taxon>
        <taxon>Actinomycetes</taxon>
        <taxon>Kitasatosporales</taxon>
        <taxon>Streptomycetaceae</taxon>
        <taxon>Streptomyces</taxon>
    </lineage>
</organism>
<name>A0ABP9JS53_9ACTN</name>
<evidence type="ECO:0000313" key="4">
    <source>
        <dbReference type="EMBL" id="GAA5040785.1"/>
    </source>
</evidence>
<comment type="caution">
    <text evidence="4">The sequence shown here is derived from an EMBL/GenBank/DDBJ whole genome shotgun (WGS) entry which is preliminary data.</text>
</comment>